<dbReference type="SUPFAM" id="SSF57756">
    <property type="entry name" value="Retrovirus zinc finger-like domains"/>
    <property type="match status" value="1"/>
</dbReference>
<keyword evidence="4" id="KW-1185">Reference proteome</keyword>
<comment type="caution">
    <text evidence="3">The sequence shown here is derived from an EMBL/GenBank/DDBJ whole genome shotgun (WGS) entry which is preliminary data.</text>
</comment>
<feature type="domain" description="CCHC-type" evidence="2">
    <location>
        <begin position="136"/>
        <end position="152"/>
    </location>
</feature>
<feature type="domain" description="CCHC-type" evidence="2">
    <location>
        <begin position="165"/>
        <end position="181"/>
    </location>
</feature>
<feature type="region of interest" description="Disordered" evidence="1">
    <location>
        <begin position="76"/>
        <end position="111"/>
    </location>
</feature>
<feature type="compositionally biased region" description="Basic and acidic residues" evidence="1">
    <location>
        <begin position="102"/>
        <end position="111"/>
    </location>
</feature>
<dbReference type="EMBL" id="BSXT01004469">
    <property type="protein sequence ID" value="GMF57980.1"/>
    <property type="molecule type" value="Genomic_DNA"/>
</dbReference>
<organism evidence="3 4">
    <name type="scientific">Phytophthora fragariaefolia</name>
    <dbReference type="NCBI Taxonomy" id="1490495"/>
    <lineage>
        <taxon>Eukaryota</taxon>
        <taxon>Sar</taxon>
        <taxon>Stramenopiles</taxon>
        <taxon>Oomycota</taxon>
        <taxon>Peronosporomycetes</taxon>
        <taxon>Peronosporales</taxon>
        <taxon>Peronosporaceae</taxon>
        <taxon>Phytophthora</taxon>
    </lineage>
</organism>
<reference evidence="3" key="1">
    <citation type="submission" date="2023-04" db="EMBL/GenBank/DDBJ databases">
        <title>Phytophthora fragariaefolia NBRC 109709.</title>
        <authorList>
            <person name="Ichikawa N."/>
            <person name="Sato H."/>
            <person name="Tonouchi N."/>
        </authorList>
    </citation>
    <scope>NUCLEOTIDE SEQUENCE</scope>
    <source>
        <strain evidence="3">NBRC 109709</strain>
    </source>
</reference>
<dbReference type="Gene3D" id="4.10.60.10">
    <property type="entry name" value="Zinc finger, CCHC-type"/>
    <property type="match status" value="1"/>
</dbReference>
<dbReference type="AlphaFoldDB" id="A0A9W7D542"/>
<protein>
    <submittedName>
        <fullName evidence="3">Unnamed protein product</fullName>
    </submittedName>
</protein>
<sequence>MYRPAEEDEDFDEVTTGKNGSTPEKSSLLLHVLDQVNALAHEGRTFVQDEKEWRIKVKVQLQAFNQVSYQAPSTVAAIPPPAQPARPSPPPQQGNCSRFRGSRTDEDSRAEDGAPICGRCHYLGHGRETCRRRSMTCRRCNQFGHVVVECEQPPNFSYYGSERRHCVFCEDNSHSMNQCPAIARLRALDAQQNAAVSQAEPRL</sequence>
<dbReference type="OrthoDB" id="10365252at2759"/>
<gene>
    <name evidence="3" type="ORF">Pfra01_002486300</name>
</gene>
<evidence type="ECO:0000259" key="2">
    <source>
        <dbReference type="SMART" id="SM00343"/>
    </source>
</evidence>
<dbReference type="GO" id="GO:0008270">
    <property type="term" value="F:zinc ion binding"/>
    <property type="evidence" value="ECO:0007669"/>
    <property type="project" value="InterPro"/>
</dbReference>
<dbReference type="Proteomes" id="UP001165121">
    <property type="component" value="Unassembled WGS sequence"/>
</dbReference>
<name>A0A9W7D542_9STRA</name>
<accession>A0A9W7D542</accession>
<feature type="region of interest" description="Disordered" evidence="1">
    <location>
        <begin position="1"/>
        <end position="24"/>
    </location>
</feature>
<dbReference type="SMART" id="SM00343">
    <property type="entry name" value="ZnF_C2HC"/>
    <property type="match status" value="2"/>
</dbReference>
<feature type="compositionally biased region" description="Pro residues" evidence="1">
    <location>
        <begin position="78"/>
        <end position="92"/>
    </location>
</feature>
<dbReference type="GO" id="GO:0003676">
    <property type="term" value="F:nucleic acid binding"/>
    <property type="evidence" value="ECO:0007669"/>
    <property type="project" value="InterPro"/>
</dbReference>
<proteinExistence type="predicted"/>
<evidence type="ECO:0000313" key="4">
    <source>
        <dbReference type="Proteomes" id="UP001165121"/>
    </source>
</evidence>
<evidence type="ECO:0000313" key="3">
    <source>
        <dbReference type="EMBL" id="GMF57980.1"/>
    </source>
</evidence>
<feature type="compositionally biased region" description="Acidic residues" evidence="1">
    <location>
        <begin position="1"/>
        <end position="13"/>
    </location>
</feature>
<dbReference type="InterPro" id="IPR036875">
    <property type="entry name" value="Znf_CCHC_sf"/>
</dbReference>
<dbReference type="InterPro" id="IPR001878">
    <property type="entry name" value="Znf_CCHC"/>
</dbReference>
<evidence type="ECO:0000256" key="1">
    <source>
        <dbReference type="SAM" id="MobiDB-lite"/>
    </source>
</evidence>